<protein>
    <submittedName>
        <fullName evidence="4">DUF802 domain-containing protein</fullName>
    </submittedName>
</protein>
<evidence type="ECO:0000259" key="3">
    <source>
        <dbReference type="Pfam" id="PF05650"/>
    </source>
</evidence>
<keyword evidence="2" id="KW-0812">Transmembrane</keyword>
<dbReference type="Proteomes" id="UP000292627">
    <property type="component" value="Unassembled WGS sequence"/>
</dbReference>
<feature type="domain" description="DUF802" evidence="3">
    <location>
        <begin position="323"/>
        <end position="370"/>
    </location>
</feature>
<dbReference type="OrthoDB" id="6053769at2"/>
<evidence type="ECO:0000313" key="4">
    <source>
        <dbReference type="EMBL" id="TAA26859.1"/>
    </source>
</evidence>
<evidence type="ECO:0000313" key="5">
    <source>
        <dbReference type="Proteomes" id="UP000292627"/>
    </source>
</evidence>
<dbReference type="SUPFAM" id="SSF58113">
    <property type="entry name" value="Apolipoprotein A-I"/>
    <property type="match status" value="1"/>
</dbReference>
<feature type="domain" description="DUF802" evidence="3">
    <location>
        <begin position="376"/>
        <end position="428"/>
    </location>
</feature>
<name>A0A4Q8LD85_9GAMM</name>
<feature type="coiled-coil region" evidence="1">
    <location>
        <begin position="479"/>
        <end position="514"/>
    </location>
</feature>
<proteinExistence type="predicted"/>
<sequence>MPRTVLNLIVFLLGLLAVGWVGAGYLGNNALGVAVSLVIAACYIAGAIELYRYRQATRSLELALREDPTAAAGIPAWLERLASGLRQPVRLRIEGARVALPAPTLTPYLTGLLVLLGMLGTLLGMMATLRGTGLALESAIDLQAMRGSLAAPVKGLGFAFGTSIAGVATSAMLGLLSALCRRERLEAVQQLDAAIATSLHPHSRAHRQEEAFRLQQAQTALMPQLIEQLGALMQTIQTHSSSTHAQLVERHEVLHARTEAAHAQLSEVLARALAASVADSAQAVNAALQPVVERTLTGLARDAQTLQASVRDAVQQQLDALDRGFAGATSAARDSWTAALDTQRQAHAAQVLALQQALDGAGQALSTHATRTVEAIGARLDGTAQQLDTQWTQALAQQRELHAAQAAQHAQALEQAGSAFQAHTAALLDHARHAQAQLHDTLTAQAERGSAQLEAASAAFARHGAETASAFEAHAGDLARTADDTRQQLRDALAQQAEQHARQLREAAAAFDQHTATVAETLTRSHTALQDALAAQDGQRLAAWSEALASTHQALREEWRQAGAETAQRQQAICDTLAQTAEAITGQAQTHAQETIAQITRLVDAAAEAPRAAAEVIAELRQKLSDSMVRDTELLAERNQLMSTLDTLLDAVNHASTEQRGAIDALVSTSAQLLERVGTRFTDHVEAQTGKLEQAAAQVGASATEVASLGDAFGAAVAQFGQANAELTERLHGIEQALDKSLARSDEQLAYYVAQAREVIDLSLLSQRQIIEDLRQLGDATSTAA</sequence>
<accession>A0A4Q8LD85</accession>
<evidence type="ECO:0000256" key="2">
    <source>
        <dbReference type="SAM" id="Phobius"/>
    </source>
</evidence>
<dbReference type="InterPro" id="IPR008520">
    <property type="entry name" value="DUF802"/>
</dbReference>
<dbReference type="AlphaFoldDB" id="A0A4Q8LD85"/>
<reference evidence="4 5" key="1">
    <citation type="submission" date="2019-02" db="EMBL/GenBank/DDBJ databases">
        <title>WGS of Pseudoxanthomonas species novum from clinical isolates.</title>
        <authorList>
            <person name="Bernier A.-M."/>
            <person name="Bernard K."/>
            <person name="Vachon A."/>
        </authorList>
    </citation>
    <scope>NUCLEOTIDE SEQUENCE [LARGE SCALE GENOMIC DNA]</scope>
    <source>
        <strain evidence="4 5">NML171200</strain>
    </source>
</reference>
<keyword evidence="1" id="KW-0175">Coiled coil</keyword>
<keyword evidence="2" id="KW-0472">Membrane</keyword>
<dbReference type="Pfam" id="PF05650">
    <property type="entry name" value="DUF802"/>
    <property type="match status" value="2"/>
</dbReference>
<feature type="transmembrane region" description="Helical" evidence="2">
    <location>
        <begin position="112"/>
        <end position="136"/>
    </location>
</feature>
<keyword evidence="2" id="KW-1133">Transmembrane helix</keyword>
<dbReference type="EMBL" id="SHMC01000002">
    <property type="protein sequence ID" value="TAA26859.1"/>
    <property type="molecule type" value="Genomic_DNA"/>
</dbReference>
<feature type="transmembrane region" description="Helical" evidence="2">
    <location>
        <begin position="33"/>
        <end position="51"/>
    </location>
</feature>
<dbReference type="RefSeq" id="WP_130550712.1">
    <property type="nucleotide sequence ID" value="NZ_SHMC01000002.1"/>
</dbReference>
<comment type="caution">
    <text evidence="4">The sequence shown here is derived from an EMBL/GenBank/DDBJ whole genome shotgun (WGS) entry which is preliminary data.</text>
</comment>
<gene>
    <name evidence="4" type="ORF">EA660_06505</name>
</gene>
<evidence type="ECO:0000256" key="1">
    <source>
        <dbReference type="SAM" id="Coils"/>
    </source>
</evidence>
<organism evidence="4 5">
    <name type="scientific">Pseudoxanthomonas winnipegensis</name>
    <dbReference type="NCBI Taxonomy" id="2480810"/>
    <lineage>
        <taxon>Bacteria</taxon>
        <taxon>Pseudomonadati</taxon>
        <taxon>Pseudomonadota</taxon>
        <taxon>Gammaproteobacteria</taxon>
        <taxon>Lysobacterales</taxon>
        <taxon>Lysobacteraceae</taxon>
        <taxon>Pseudoxanthomonas</taxon>
    </lineage>
</organism>